<dbReference type="GO" id="GO:0005886">
    <property type="term" value="C:plasma membrane"/>
    <property type="evidence" value="ECO:0007669"/>
    <property type="project" value="UniProtKB-SubCell"/>
</dbReference>
<dbReference type="EMBL" id="QKYU01000012">
    <property type="protein sequence ID" value="PZW45067.1"/>
    <property type="molecule type" value="Genomic_DNA"/>
</dbReference>
<evidence type="ECO:0000256" key="4">
    <source>
        <dbReference type="ARBA" id="ARBA00022519"/>
    </source>
</evidence>
<evidence type="ECO:0000256" key="1">
    <source>
        <dbReference type="ARBA" id="ARBA00004651"/>
    </source>
</evidence>
<accession>A0A2W7J259</accession>
<dbReference type="InterPro" id="IPR001851">
    <property type="entry name" value="ABC_transp_permease"/>
</dbReference>
<evidence type="ECO:0000256" key="6">
    <source>
        <dbReference type="ARBA" id="ARBA00022692"/>
    </source>
</evidence>
<feature type="transmembrane region" description="Helical" evidence="11">
    <location>
        <begin position="61"/>
        <end position="80"/>
    </location>
</feature>
<comment type="caution">
    <text evidence="12">The sequence shown here is derived from an EMBL/GenBank/DDBJ whole genome shotgun (WGS) entry which is preliminary data.</text>
</comment>
<feature type="transmembrane region" description="Helical" evidence="11">
    <location>
        <begin position="344"/>
        <end position="371"/>
    </location>
</feature>
<keyword evidence="13" id="KW-1185">Reference proteome</keyword>
<keyword evidence="6 11" id="KW-0812">Transmembrane</keyword>
<evidence type="ECO:0000256" key="7">
    <source>
        <dbReference type="ARBA" id="ARBA00022989"/>
    </source>
</evidence>
<evidence type="ECO:0000256" key="11">
    <source>
        <dbReference type="SAM" id="Phobius"/>
    </source>
</evidence>
<feature type="transmembrane region" description="Helical" evidence="11">
    <location>
        <begin position="378"/>
        <end position="402"/>
    </location>
</feature>
<dbReference type="AlphaFoldDB" id="A0A2W7J259"/>
<evidence type="ECO:0000256" key="2">
    <source>
        <dbReference type="ARBA" id="ARBA00022448"/>
    </source>
</evidence>
<feature type="transmembrane region" description="Helical" evidence="11">
    <location>
        <begin position="87"/>
        <end position="107"/>
    </location>
</feature>
<feature type="transmembrane region" description="Helical" evidence="11">
    <location>
        <begin position="254"/>
        <end position="276"/>
    </location>
</feature>
<evidence type="ECO:0000256" key="3">
    <source>
        <dbReference type="ARBA" id="ARBA00022475"/>
    </source>
</evidence>
<dbReference type="PANTHER" id="PTHR32196">
    <property type="entry name" value="ABC TRANSPORTER PERMEASE PROTEIN YPHD-RELATED-RELATED"/>
    <property type="match status" value="1"/>
</dbReference>
<reference evidence="12 13" key="1">
    <citation type="submission" date="2018-06" db="EMBL/GenBank/DDBJ databases">
        <title>Genomic Encyclopedia of Archaeal and Bacterial Type Strains, Phase II (KMG-II): from individual species to whole genera.</title>
        <authorList>
            <person name="Goeker M."/>
        </authorList>
    </citation>
    <scope>NUCLEOTIDE SEQUENCE [LARGE SCALE GENOMIC DNA]</scope>
    <source>
        <strain evidence="12 13">DSM 24525</strain>
    </source>
</reference>
<dbReference type="GO" id="GO:0022857">
    <property type="term" value="F:transmembrane transporter activity"/>
    <property type="evidence" value="ECO:0007669"/>
    <property type="project" value="InterPro"/>
</dbReference>
<evidence type="ECO:0000313" key="12">
    <source>
        <dbReference type="EMBL" id="PZW45067.1"/>
    </source>
</evidence>
<organism evidence="12 13">
    <name type="scientific">Humitalea rosea</name>
    <dbReference type="NCBI Taxonomy" id="990373"/>
    <lineage>
        <taxon>Bacteria</taxon>
        <taxon>Pseudomonadati</taxon>
        <taxon>Pseudomonadota</taxon>
        <taxon>Alphaproteobacteria</taxon>
        <taxon>Acetobacterales</taxon>
        <taxon>Roseomonadaceae</taxon>
        <taxon>Humitalea</taxon>
    </lineage>
</organism>
<dbReference type="CDD" id="cd06579">
    <property type="entry name" value="TM_PBP1_transp_AraH_like"/>
    <property type="match status" value="1"/>
</dbReference>
<comment type="function">
    <text evidence="9">Part of the binding-protein-dependent transport system for D-xylose. Probably responsible for the translocation of the substrate across the membrane.</text>
</comment>
<gene>
    <name evidence="12" type="ORF">C8P66_11283</name>
</gene>
<feature type="transmembrane region" description="Helical" evidence="11">
    <location>
        <begin position="139"/>
        <end position="162"/>
    </location>
</feature>
<evidence type="ECO:0000256" key="9">
    <source>
        <dbReference type="ARBA" id="ARBA00035611"/>
    </source>
</evidence>
<evidence type="ECO:0000256" key="8">
    <source>
        <dbReference type="ARBA" id="ARBA00023136"/>
    </source>
</evidence>
<name>A0A2W7J259_9PROT</name>
<keyword evidence="5" id="KW-0762">Sugar transport</keyword>
<keyword evidence="3" id="KW-1003">Cell membrane</keyword>
<keyword evidence="7 11" id="KW-1133">Transmembrane helix</keyword>
<comment type="subcellular location">
    <subcellularLocation>
        <location evidence="1">Cell membrane</location>
        <topology evidence="1">Multi-pass membrane protein</topology>
    </subcellularLocation>
</comment>
<dbReference type="Proteomes" id="UP000249688">
    <property type="component" value="Unassembled WGS sequence"/>
</dbReference>
<keyword evidence="8 11" id="KW-0472">Membrane</keyword>
<sequence length="418" mass="42889">MPRGLGHRRPGCLPGMKPGLLGTLGIDARLAALLGTLAAIWLGLHVLTDGIFLTPRNLWNLASQTAVVGIMACGMVLVIVTRRIDLSVGSIAGCAGMVIAVLQVEVFAPGTWWNPWLTLAIGLGVGAAIGAAQGALNAWLAIPAFVVTLAGLLIFRGVAWLLTSGRTVAPMDPTFQLLGGGFQGSIGAAASWVLGALGVAALAWLRLSARARRQRFGFTPRPLWAEAVTILLMSGLILGFVAVMNSYNRPRTDIAQGISIPVLVLIGVACVLEWLARTRRFGRYVYAIGGNPEAARLAGVPSARIIVAVFALMGFLAALAGAVATARLNAGANSTGELAELSVIAAAVIGGTSLAGGSGTVVGAVLGAVIMQSLDNGMVLLGLPSALRNVIIGVVLIVAVWADALWRRRAGGARGGEA</sequence>
<feature type="transmembrane region" description="Helical" evidence="11">
    <location>
        <begin position="182"/>
        <end position="203"/>
    </location>
</feature>
<proteinExistence type="predicted"/>
<feature type="transmembrane region" description="Helical" evidence="11">
    <location>
        <begin position="223"/>
        <end position="242"/>
    </location>
</feature>
<feature type="transmembrane region" description="Helical" evidence="11">
    <location>
        <begin position="113"/>
        <end position="132"/>
    </location>
</feature>
<protein>
    <recommendedName>
        <fullName evidence="10">Xylose transport system permease protein XylH</fullName>
    </recommendedName>
</protein>
<evidence type="ECO:0000256" key="5">
    <source>
        <dbReference type="ARBA" id="ARBA00022597"/>
    </source>
</evidence>
<keyword evidence="4" id="KW-0997">Cell inner membrane</keyword>
<dbReference type="Pfam" id="PF02653">
    <property type="entry name" value="BPD_transp_2"/>
    <property type="match status" value="1"/>
</dbReference>
<feature type="transmembrane region" description="Helical" evidence="11">
    <location>
        <begin position="305"/>
        <end position="324"/>
    </location>
</feature>
<keyword evidence="2" id="KW-0813">Transport</keyword>
<evidence type="ECO:0000313" key="13">
    <source>
        <dbReference type="Proteomes" id="UP000249688"/>
    </source>
</evidence>
<evidence type="ECO:0000256" key="10">
    <source>
        <dbReference type="ARBA" id="ARBA00035686"/>
    </source>
</evidence>
<feature type="transmembrane region" description="Helical" evidence="11">
    <location>
        <begin position="20"/>
        <end position="41"/>
    </location>
</feature>
<dbReference type="PANTHER" id="PTHR32196:SF32">
    <property type="entry name" value="XYLOSE TRANSPORT SYSTEM PERMEASE PROTEIN XYLH"/>
    <property type="match status" value="1"/>
</dbReference>